<dbReference type="PANTHER" id="PTHR43359:SF1">
    <property type="entry name" value="FORMATE HYDROGENLYASE SUBUNIT 4-RELATED"/>
    <property type="match status" value="1"/>
</dbReference>
<feature type="transmembrane region" description="Helical" evidence="5">
    <location>
        <begin position="254"/>
        <end position="271"/>
    </location>
</feature>
<evidence type="ECO:0000313" key="6">
    <source>
        <dbReference type="EMBL" id="EGO64263.1"/>
    </source>
</evidence>
<sequence length="301" mass="33227">MEYVEIIMQALLLLMLAPLLSGFIKIVKARLQNRRGPKLLQSYYDLAKLLQKDSVFSPTISAIFPVSPYVYFTVTLTAAAMLPLTLFGSASRSFDVFLLIYLLAAGRLFMVLASLDAGSTFGGMGGSREMYLSVLIEPLLLLTLLTVATRSNSTNLLSMAAIAEKTPFSLPYIFAAIAFCIIMIAETGRVPIDNPDTHLELTMIHEGMILEYSGRYLGLIHWAASLKQLIILILFVLFFLPWKFSLFHGWVPTAAWFLLKLFFAAALLGIAETGTNKMRLFRVPGFLAVSGLLSILALVAQ</sequence>
<dbReference type="PANTHER" id="PTHR43359">
    <property type="entry name" value="FORMATE HYDROGENLYASE SUBUNIT 4"/>
    <property type="match status" value="1"/>
</dbReference>
<evidence type="ECO:0000256" key="4">
    <source>
        <dbReference type="ARBA" id="ARBA00023136"/>
    </source>
</evidence>
<keyword evidence="6" id="KW-0456">Lyase</keyword>
<feature type="transmembrane region" description="Helical" evidence="5">
    <location>
        <begin position="96"/>
        <end position="118"/>
    </location>
</feature>
<evidence type="ECO:0000256" key="2">
    <source>
        <dbReference type="ARBA" id="ARBA00022692"/>
    </source>
</evidence>
<reference evidence="6 7" key="1">
    <citation type="journal article" date="2011" name="EMBO J.">
        <title>Structural diversity of bacterial flagellar motors.</title>
        <authorList>
            <person name="Chen S."/>
            <person name="Beeby M."/>
            <person name="Murphy G.E."/>
            <person name="Leadbetter J.R."/>
            <person name="Hendrixson D.R."/>
            <person name="Briegel A."/>
            <person name="Li Z."/>
            <person name="Shi J."/>
            <person name="Tocheva E.I."/>
            <person name="Muller A."/>
            <person name="Dobro M.J."/>
            <person name="Jensen G.J."/>
        </authorList>
    </citation>
    <scope>NUCLEOTIDE SEQUENCE [LARGE SCALE GENOMIC DNA]</scope>
    <source>
        <strain evidence="6 7">DSM 6540</strain>
    </source>
</reference>
<evidence type="ECO:0000256" key="5">
    <source>
        <dbReference type="SAM" id="Phobius"/>
    </source>
</evidence>
<feature type="transmembrane region" description="Helical" evidence="5">
    <location>
        <begin position="69"/>
        <end position="90"/>
    </location>
</feature>
<dbReference type="GO" id="GO:0005886">
    <property type="term" value="C:plasma membrane"/>
    <property type="evidence" value="ECO:0007669"/>
    <property type="project" value="TreeGrafter"/>
</dbReference>
<dbReference type="eggNOG" id="COG0650">
    <property type="taxonomic scope" value="Bacteria"/>
</dbReference>
<keyword evidence="4 5" id="KW-0472">Membrane</keyword>
<dbReference type="OrthoDB" id="9778499at2"/>
<proteinExistence type="predicted"/>
<feature type="transmembrane region" description="Helical" evidence="5">
    <location>
        <begin position="130"/>
        <end position="148"/>
    </location>
</feature>
<keyword evidence="7" id="KW-1185">Reference proteome</keyword>
<organism evidence="6 7">
    <name type="scientific">Acetonema longum DSM 6540</name>
    <dbReference type="NCBI Taxonomy" id="1009370"/>
    <lineage>
        <taxon>Bacteria</taxon>
        <taxon>Bacillati</taxon>
        <taxon>Bacillota</taxon>
        <taxon>Negativicutes</taxon>
        <taxon>Acetonemataceae</taxon>
        <taxon>Acetonema</taxon>
    </lineage>
</organism>
<comment type="caution">
    <text evidence="6">The sequence shown here is derived from an EMBL/GenBank/DDBJ whole genome shotgun (WGS) entry which is preliminary data.</text>
</comment>
<dbReference type="InterPro" id="IPR001694">
    <property type="entry name" value="NADH_UbQ_OxRdtase_su1/FPO"/>
</dbReference>
<comment type="subcellular location">
    <subcellularLocation>
        <location evidence="1">Membrane</location>
        <topology evidence="1">Multi-pass membrane protein</topology>
    </subcellularLocation>
</comment>
<keyword evidence="2 5" id="KW-0812">Transmembrane</keyword>
<dbReference type="STRING" id="1009370.ALO_08645"/>
<gene>
    <name evidence="6" type="ORF">ALO_08645</name>
</gene>
<dbReference type="RefSeq" id="WP_004094704.1">
    <property type="nucleotide sequence ID" value="NZ_AFGF01000066.1"/>
</dbReference>
<accession>F7NI31</accession>
<evidence type="ECO:0000256" key="3">
    <source>
        <dbReference type="ARBA" id="ARBA00022989"/>
    </source>
</evidence>
<dbReference type="Proteomes" id="UP000003240">
    <property type="component" value="Unassembled WGS sequence"/>
</dbReference>
<dbReference type="Pfam" id="PF00146">
    <property type="entry name" value="NADHdh"/>
    <property type="match status" value="1"/>
</dbReference>
<dbReference type="GO" id="GO:0016829">
    <property type="term" value="F:lyase activity"/>
    <property type="evidence" value="ECO:0007669"/>
    <property type="project" value="UniProtKB-KW"/>
</dbReference>
<feature type="transmembrane region" description="Helical" evidence="5">
    <location>
        <begin position="6"/>
        <end position="27"/>
    </location>
</feature>
<feature type="transmembrane region" description="Helical" evidence="5">
    <location>
        <begin position="283"/>
        <end position="300"/>
    </location>
</feature>
<dbReference type="InterPro" id="IPR052561">
    <property type="entry name" value="ComplexI_Subunit1"/>
</dbReference>
<feature type="transmembrane region" description="Helical" evidence="5">
    <location>
        <begin position="168"/>
        <end position="185"/>
    </location>
</feature>
<name>F7NI31_9FIRM</name>
<dbReference type="AlphaFoldDB" id="F7NI31"/>
<dbReference type="EMBL" id="AFGF01000066">
    <property type="protein sequence ID" value="EGO64263.1"/>
    <property type="molecule type" value="Genomic_DNA"/>
</dbReference>
<feature type="transmembrane region" description="Helical" evidence="5">
    <location>
        <begin position="219"/>
        <end position="242"/>
    </location>
</feature>
<evidence type="ECO:0000313" key="7">
    <source>
        <dbReference type="Proteomes" id="UP000003240"/>
    </source>
</evidence>
<evidence type="ECO:0000256" key="1">
    <source>
        <dbReference type="ARBA" id="ARBA00004141"/>
    </source>
</evidence>
<protein>
    <submittedName>
        <fullName evidence="6">Putative formate hydrogenlyase, membrane subunit</fullName>
    </submittedName>
</protein>
<keyword evidence="3 5" id="KW-1133">Transmembrane helix</keyword>